<dbReference type="AlphaFoldDB" id="A0AAV2TIZ8"/>
<accession>A0AAV2TIZ8</accession>
<comment type="caution">
    <text evidence="7">The sequence shown here is derived from an EMBL/GenBank/DDBJ whole genome shotgun (WGS) entry which is preliminary data.</text>
</comment>
<evidence type="ECO:0000256" key="3">
    <source>
        <dbReference type="ARBA" id="ARBA00022692"/>
    </source>
</evidence>
<dbReference type="GO" id="GO:0000139">
    <property type="term" value="C:Golgi membrane"/>
    <property type="evidence" value="ECO:0007669"/>
    <property type="project" value="TreeGrafter"/>
</dbReference>
<dbReference type="InterPro" id="IPR007881">
    <property type="entry name" value="UNC-50"/>
</dbReference>
<feature type="transmembrane region" description="Helical" evidence="6">
    <location>
        <begin position="96"/>
        <end position="116"/>
    </location>
</feature>
<comment type="similarity">
    <text evidence="2">Belongs to the unc-50 family.</text>
</comment>
<dbReference type="EMBL" id="CAXLJL010000301">
    <property type="protein sequence ID" value="CAL5136351.1"/>
    <property type="molecule type" value="Genomic_DNA"/>
</dbReference>
<protein>
    <recommendedName>
        <fullName evidence="9">Unc-50-like protein</fullName>
    </recommendedName>
</protein>
<feature type="transmembrane region" description="Helical" evidence="6">
    <location>
        <begin position="249"/>
        <end position="270"/>
    </location>
</feature>
<gene>
    <name evidence="7" type="ORF">CDAUBV1_LOCUS10411</name>
</gene>
<dbReference type="PANTHER" id="PTHR12841">
    <property type="entry name" value="PROTEIN UNC-50 HOMOLOG"/>
    <property type="match status" value="1"/>
</dbReference>
<evidence type="ECO:0000313" key="7">
    <source>
        <dbReference type="EMBL" id="CAL5136351.1"/>
    </source>
</evidence>
<organism evidence="7 8">
    <name type="scientific">Calicophoron daubneyi</name>
    <name type="common">Rumen fluke</name>
    <name type="synonym">Paramphistomum daubneyi</name>
    <dbReference type="NCBI Taxonomy" id="300641"/>
    <lineage>
        <taxon>Eukaryota</taxon>
        <taxon>Metazoa</taxon>
        <taxon>Spiralia</taxon>
        <taxon>Lophotrochozoa</taxon>
        <taxon>Platyhelminthes</taxon>
        <taxon>Trematoda</taxon>
        <taxon>Digenea</taxon>
        <taxon>Plagiorchiida</taxon>
        <taxon>Pronocephalata</taxon>
        <taxon>Paramphistomoidea</taxon>
        <taxon>Paramphistomidae</taxon>
        <taxon>Calicophoron</taxon>
    </lineage>
</organism>
<proteinExistence type="inferred from homology"/>
<evidence type="ECO:0000256" key="2">
    <source>
        <dbReference type="ARBA" id="ARBA00006293"/>
    </source>
</evidence>
<dbReference type="Proteomes" id="UP001497525">
    <property type="component" value="Unassembled WGS sequence"/>
</dbReference>
<evidence type="ECO:0008006" key="9">
    <source>
        <dbReference type="Google" id="ProtNLM"/>
    </source>
</evidence>
<evidence type="ECO:0000256" key="6">
    <source>
        <dbReference type="SAM" id="Phobius"/>
    </source>
</evidence>
<evidence type="ECO:0000256" key="4">
    <source>
        <dbReference type="ARBA" id="ARBA00022989"/>
    </source>
</evidence>
<evidence type="ECO:0000313" key="8">
    <source>
        <dbReference type="Proteomes" id="UP001497525"/>
    </source>
</evidence>
<comment type="subcellular location">
    <subcellularLocation>
        <location evidence="1">Membrane</location>
        <topology evidence="1">Multi-pass membrane protein</topology>
    </subcellularLocation>
</comment>
<keyword evidence="4 6" id="KW-1133">Transmembrane helix</keyword>
<dbReference type="Pfam" id="PF05216">
    <property type="entry name" value="UNC-50"/>
    <property type="match status" value="1"/>
</dbReference>
<feature type="transmembrane region" description="Helical" evidence="6">
    <location>
        <begin position="208"/>
        <end position="229"/>
    </location>
</feature>
<reference evidence="7" key="1">
    <citation type="submission" date="2024-06" db="EMBL/GenBank/DDBJ databases">
        <authorList>
            <person name="Liu X."/>
            <person name="Lenzi L."/>
            <person name="Haldenby T S."/>
            <person name="Uol C."/>
        </authorList>
    </citation>
    <scope>NUCLEOTIDE SEQUENCE</scope>
</reference>
<evidence type="ECO:0000256" key="5">
    <source>
        <dbReference type="ARBA" id="ARBA00023136"/>
    </source>
</evidence>
<keyword evidence="3 6" id="KW-0812">Transmembrane</keyword>
<keyword evidence="5 6" id="KW-0472">Membrane</keyword>
<sequence>MSSVQSVTVKVPTRMSRSLCSGIFDCSRSCQPISATRILSATEKISRYFRRLVHVRHMDFQYACWQMLNLIFAPQKVFRNFQYRNRSRRQWARDDPAFFVLMGLLVIVSSSIFAWFTSFNVLDTVLFVFWIVVFEFISVALMAATFMWILSNHYLVEKWQTSSSDILTMHPTADDSSDVEWGYAFDIHLNAFFPIFVIQFFLLPLRNVLVGFLGLLVGNSFWLLGALYYSYITFLGYSAVPFLRRTTILLWPMTGSVLLFFLSLAIGWNFTDIIWQFYRFQFHH</sequence>
<evidence type="ECO:0000256" key="1">
    <source>
        <dbReference type="ARBA" id="ARBA00004141"/>
    </source>
</evidence>
<name>A0AAV2TIZ8_CALDB</name>
<feature type="transmembrane region" description="Helical" evidence="6">
    <location>
        <begin position="128"/>
        <end position="150"/>
    </location>
</feature>
<dbReference type="PANTHER" id="PTHR12841:SF6">
    <property type="entry name" value="PROTEIN UNC-50 HOMOLOG"/>
    <property type="match status" value="1"/>
</dbReference>